<dbReference type="GO" id="GO:0015295">
    <property type="term" value="F:solute:proton symporter activity"/>
    <property type="evidence" value="ECO:0007669"/>
    <property type="project" value="TreeGrafter"/>
</dbReference>
<keyword evidence="10" id="KW-1185">Reference proteome</keyword>
<feature type="transmembrane region" description="Helical" evidence="8">
    <location>
        <begin position="484"/>
        <end position="503"/>
    </location>
</feature>
<protein>
    <recommendedName>
        <fullName evidence="8">L-lactate permease</fullName>
    </recommendedName>
</protein>
<feature type="transmembrane region" description="Helical" evidence="8">
    <location>
        <begin position="432"/>
        <end position="452"/>
    </location>
</feature>
<feature type="transmembrane region" description="Helical" evidence="8">
    <location>
        <begin position="53"/>
        <end position="78"/>
    </location>
</feature>
<keyword evidence="8" id="KW-0997">Cell inner membrane</keyword>
<feature type="transmembrane region" description="Helical" evidence="8">
    <location>
        <begin position="215"/>
        <end position="233"/>
    </location>
</feature>
<feature type="transmembrane region" description="Helical" evidence="8">
    <location>
        <begin position="393"/>
        <end position="412"/>
    </location>
</feature>
<dbReference type="GO" id="GO:0005886">
    <property type="term" value="C:plasma membrane"/>
    <property type="evidence" value="ECO:0007669"/>
    <property type="project" value="UniProtKB-SubCell"/>
</dbReference>
<proteinExistence type="inferred from homology"/>
<dbReference type="PANTHER" id="PTHR30003">
    <property type="entry name" value="L-LACTATE PERMEASE"/>
    <property type="match status" value="1"/>
</dbReference>
<keyword evidence="4" id="KW-1003">Cell membrane</keyword>
<dbReference type="Pfam" id="PF02652">
    <property type="entry name" value="Lactate_perm"/>
    <property type="match status" value="1"/>
</dbReference>
<dbReference type="OrthoDB" id="9761056at2"/>
<comment type="subcellular location">
    <subcellularLocation>
        <location evidence="8">Cell inner membrane</location>
        <topology evidence="8">Multi-pass membrane protein</topology>
    </subcellularLocation>
    <subcellularLocation>
        <location evidence="1">Cell membrane</location>
        <topology evidence="1">Multi-pass membrane protein</topology>
    </subcellularLocation>
</comment>
<feature type="transmembrane region" description="Helical" evidence="8">
    <location>
        <begin position="459"/>
        <end position="478"/>
    </location>
</feature>
<keyword evidence="6 8" id="KW-1133">Transmembrane helix</keyword>
<keyword evidence="5 8" id="KW-0812">Transmembrane</keyword>
<keyword evidence="3 8" id="KW-0813">Transport</keyword>
<dbReference type="AlphaFoldDB" id="X7E4L2"/>
<evidence type="ECO:0000256" key="3">
    <source>
        <dbReference type="ARBA" id="ARBA00022448"/>
    </source>
</evidence>
<dbReference type="RefSeq" id="WP_036163046.1">
    <property type="nucleotide sequence ID" value="NZ_JAMB01000011.1"/>
</dbReference>
<dbReference type="eggNOG" id="COG1620">
    <property type="taxonomic scope" value="Bacteria"/>
</dbReference>
<comment type="caution">
    <text evidence="8">Lacks conserved residue(s) required for the propagation of feature annotation.</text>
</comment>
<evidence type="ECO:0000256" key="4">
    <source>
        <dbReference type="ARBA" id="ARBA00022475"/>
    </source>
</evidence>
<accession>X7E4L2</accession>
<comment type="similarity">
    <text evidence="2 8">Belongs to the lactate permease family.</text>
</comment>
<feature type="transmembrane region" description="Helical" evidence="8">
    <location>
        <begin position="6"/>
        <end position="21"/>
    </location>
</feature>
<dbReference type="EMBL" id="JAMB01000011">
    <property type="protein sequence ID" value="ETX10111.1"/>
    <property type="molecule type" value="Genomic_DNA"/>
</dbReference>
<sequence length="535" mass="57295">MAFFGTLISAFPILLLIWLMTKKEALPSHIALPISALLVGVIQLFYFQADGRLLAANIISGVLSVITPISIIAGAILLNRVLAISGAESVIARWLKSISTNAIAQLMIIGWAFAFMLEGASGFGTPAAIAAPMLVGLGFHPLKIAILALIMNSVPVSFGAVGTPIWFGLEALNLDQEQIFEVATQTALINSMAAFVIPVLALKFVVSWQMIRQNIVFILLSILSCTIPYYWIATWNYEFPSLIGGAIGLMVSIVLAKRGIGLQKTQEESDENGLYKEAIVPFKTLIFALLPLVLLIVILIVTRISQLGIKGLLTDMSVWFGFDIGGTYFSVSQALVLSVENILQTSVSWSYKALYVPALIPFLLVVLISIPLLKMSRSNVVEAFSDTGRRIKLPLVSLAAALIMVNFMMLGGEHSPIFLIANAFSSVTGDNWSYFSAFLGALGSFFSGSATVSNLTFGAIQQSIAVQVGLPISAILALQSAGAAMGNMVCINNIIAVSTILGIANKEGYIIKQTILPMIVYGFIAAIVGMFLVAF</sequence>
<feature type="transmembrane region" description="Helical" evidence="8">
    <location>
        <begin position="285"/>
        <end position="304"/>
    </location>
</feature>
<dbReference type="PATRIC" id="fig|1122207.3.peg.2535"/>
<feature type="transmembrane region" description="Helical" evidence="8">
    <location>
        <begin position="515"/>
        <end position="534"/>
    </location>
</feature>
<feature type="transmembrane region" description="Helical" evidence="8">
    <location>
        <begin position="98"/>
        <end position="117"/>
    </location>
</feature>
<reference evidence="9 10" key="1">
    <citation type="submission" date="2014-01" db="EMBL/GenBank/DDBJ databases">
        <title>Marinomonas ushuaiensis DSM 15871 Genome Sequencing.</title>
        <authorList>
            <person name="Lai Q."/>
            <person name="Shao Z.S."/>
        </authorList>
    </citation>
    <scope>NUCLEOTIDE SEQUENCE [LARGE SCALE GENOMIC DNA]</scope>
    <source>
        <strain evidence="9 10">DSM 15871</strain>
    </source>
</reference>
<feature type="transmembrane region" description="Helical" evidence="8">
    <location>
        <begin position="187"/>
        <end position="206"/>
    </location>
</feature>
<dbReference type="PANTHER" id="PTHR30003:SF0">
    <property type="entry name" value="GLYCOLATE PERMEASE GLCA-RELATED"/>
    <property type="match status" value="1"/>
</dbReference>
<evidence type="ECO:0000256" key="8">
    <source>
        <dbReference type="RuleBase" id="RU365092"/>
    </source>
</evidence>
<keyword evidence="7 8" id="KW-0472">Membrane</keyword>
<feature type="transmembrane region" description="Helical" evidence="8">
    <location>
        <begin position="353"/>
        <end position="373"/>
    </location>
</feature>
<evidence type="ECO:0000256" key="5">
    <source>
        <dbReference type="ARBA" id="ARBA00022692"/>
    </source>
</evidence>
<evidence type="ECO:0000256" key="1">
    <source>
        <dbReference type="ARBA" id="ARBA00004651"/>
    </source>
</evidence>
<dbReference type="GO" id="GO:0015129">
    <property type="term" value="F:lactate transmembrane transporter activity"/>
    <property type="evidence" value="ECO:0007669"/>
    <property type="project" value="UniProtKB-UniRule"/>
</dbReference>
<feature type="transmembrane region" description="Helical" evidence="8">
    <location>
        <begin position="30"/>
        <end position="47"/>
    </location>
</feature>
<organism evidence="9 10">
    <name type="scientific">Marinomonas ushuaiensis DSM 15871</name>
    <dbReference type="NCBI Taxonomy" id="1122207"/>
    <lineage>
        <taxon>Bacteria</taxon>
        <taxon>Pseudomonadati</taxon>
        <taxon>Pseudomonadota</taxon>
        <taxon>Gammaproteobacteria</taxon>
        <taxon>Oceanospirillales</taxon>
        <taxon>Oceanospirillaceae</taxon>
        <taxon>Marinomonas</taxon>
    </lineage>
</organism>
<dbReference type="InterPro" id="IPR003804">
    <property type="entry name" value="Lactate_perm"/>
</dbReference>
<evidence type="ECO:0000256" key="2">
    <source>
        <dbReference type="ARBA" id="ARBA00010100"/>
    </source>
</evidence>
<dbReference type="NCBIfam" id="TIGR00795">
    <property type="entry name" value="lctP"/>
    <property type="match status" value="1"/>
</dbReference>
<evidence type="ECO:0000313" key="9">
    <source>
        <dbReference type="EMBL" id="ETX10111.1"/>
    </source>
</evidence>
<evidence type="ECO:0000256" key="7">
    <source>
        <dbReference type="ARBA" id="ARBA00023136"/>
    </source>
</evidence>
<dbReference type="Proteomes" id="UP000054058">
    <property type="component" value="Unassembled WGS sequence"/>
</dbReference>
<comment type="function">
    <text evidence="8">Uptake of L-lactate across the membrane. Can also transport D-lactate and glycolate.</text>
</comment>
<feature type="transmembrane region" description="Helical" evidence="8">
    <location>
        <begin position="146"/>
        <end position="167"/>
    </location>
</feature>
<evidence type="ECO:0000313" key="10">
    <source>
        <dbReference type="Proteomes" id="UP000054058"/>
    </source>
</evidence>
<evidence type="ECO:0000256" key="6">
    <source>
        <dbReference type="ARBA" id="ARBA00022989"/>
    </source>
</evidence>
<feature type="transmembrane region" description="Helical" evidence="8">
    <location>
        <begin position="239"/>
        <end position="256"/>
    </location>
</feature>
<name>X7E4L2_9GAMM</name>
<dbReference type="STRING" id="1122207.MUS1_04585"/>
<gene>
    <name evidence="9" type="ORF">MUS1_04585</name>
</gene>
<comment type="caution">
    <text evidence="9">The sequence shown here is derived from an EMBL/GenBank/DDBJ whole genome shotgun (WGS) entry which is preliminary data.</text>
</comment>